<feature type="region of interest" description="Disordered" evidence="1">
    <location>
        <begin position="174"/>
        <end position="193"/>
    </location>
</feature>
<feature type="compositionally biased region" description="Low complexity" evidence="1">
    <location>
        <begin position="367"/>
        <end position="391"/>
    </location>
</feature>
<keyword evidence="2" id="KW-1185">Reference proteome</keyword>
<name>A0A915JWN9_ROMCU</name>
<sequence>MRGPPGNKLTLESTFSPTNAMLNSLPASGANSRKSSTHLTPNFDAISMDGGGSNGLFTSGPTPSVYGSTLCQPAAAAAPCRRTSIGPADNGGRSTTRSPMIDHRKCSSVDSSGHHSLAAPKPPSQTAVCAASLGMYTLGLIDPKNTLSPLFSDKPPSLPLNAAAAMRRDSHSSSCLIDKGDAKNTLSPSFSDKPPLLLNAAASMRRDSHSSSCLIDKVERKNGSTTPTGELRRDPGLQRSKASSIEILKIDASTSPGSKMPLRDSAAVLVPQPPPESQKRTAGQESPKEQLSRRLERRYFTADAIETMKPKTASPGAGGNGESGILKRFSWTTDPNNNQHYLKHKKFQTTLAGKVNGGQCNIERSASTNSNKGSSYCSSSGVSSSSLSNSGLKCGDETDSSSNILLDDPTVQDSNHSPTILEDESGTMADDRSDTNDDSPTTKNPLIVPKLDVNGLSIDDEQKRQSLTDVGRHVSTVSVGGCADGAEGRDDDDDDGKERELIMAAHDMIKNATVISAPKIEKQTPSVKTNAKSAKEQLLKFIMDTHLEASDV</sequence>
<feature type="region of interest" description="Disordered" evidence="1">
    <location>
        <begin position="306"/>
        <end position="331"/>
    </location>
</feature>
<evidence type="ECO:0000313" key="3">
    <source>
        <dbReference type="WBParaSite" id="nRc.2.0.1.t30845-RA"/>
    </source>
</evidence>
<feature type="region of interest" description="Disordered" evidence="1">
    <location>
        <begin position="78"/>
        <end position="123"/>
    </location>
</feature>
<dbReference type="Proteomes" id="UP000887565">
    <property type="component" value="Unplaced"/>
</dbReference>
<dbReference type="WBParaSite" id="nRc.2.0.1.t30845-RA">
    <property type="protein sequence ID" value="nRc.2.0.1.t30845-RA"/>
    <property type="gene ID" value="nRc.2.0.1.g30845"/>
</dbReference>
<feature type="compositionally biased region" description="Polar residues" evidence="1">
    <location>
        <begin position="10"/>
        <end position="40"/>
    </location>
</feature>
<evidence type="ECO:0000256" key="1">
    <source>
        <dbReference type="SAM" id="MobiDB-lite"/>
    </source>
</evidence>
<accession>A0A915JWN9</accession>
<dbReference type="AlphaFoldDB" id="A0A915JWN9"/>
<feature type="region of interest" description="Disordered" evidence="1">
    <location>
        <begin position="364"/>
        <end position="455"/>
    </location>
</feature>
<protein>
    <submittedName>
        <fullName evidence="3">Uncharacterized protein</fullName>
    </submittedName>
</protein>
<feature type="region of interest" description="Disordered" evidence="1">
    <location>
        <begin position="208"/>
        <end position="293"/>
    </location>
</feature>
<feature type="region of interest" description="Disordered" evidence="1">
    <location>
        <begin position="1"/>
        <end position="46"/>
    </location>
</feature>
<organism evidence="2 3">
    <name type="scientific">Romanomermis culicivorax</name>
    <name type="common">Nematode worm</name>
    <dbReference type="NCBI Taxonomy" id="13658"/>
    <lineage>
        <taxon>Eukaryota</taxon>
        <taxon>Metazoa</taxon>
        <taxon>Ecdysozoa</taxon>
        <taxon>Nematoda</taxon>
        <taxon>Enoplea</taxon>
        <taxon>Dorylaimia</taxon>
        <taxon>Mermithida</taxon>
        <taxon>Mermithoidea</taxon>
        <taxon>Mermithidae</taxon>
        <taxon>Romanomermis</taxon>
    </lineage>
</organism>
<proteinExistence type="predicted"/>
<reference evidence="3" key="1">
    <citation type="submission" date="2022-11" db="UniProtKB">
        <authorList>
            <consortium name="WormBaseParasite"/>
        </authorList>
    </citation>
    <scope>IDENTIFICATION</scope>
</reference>
<evidence type="ECO:0000313" key="2">
    <source>
        <dbReference type="Proteomes" id="UP000887565"/>
    </source>
</evidence>